<keyword evidence="4 9" id="KW-0547">Nucleotide-binding</keyword>
<evidence type="ECO:0000256" key="3">
    <source>
        <dbReference type="ARBA" id="ARBA00022723"/>
    </source>
</evidence>
<feature type="domain" description="AAA+ ATPase" evidence="11">
    <location>
        <begin position="74"/>
        <end position="225"/>
    </location>
</feature>
<gene>
    <name evidence="9" type="primary">dnaX</name>
    <name evidence="12" type="ORF">CVV64_01820</name>
</gene>
<evidence type="ECO:0000256" key="6">
    <source>
        <dbReference type="ARBA" id="ARBA00022840"/>
    </source>
</evidence>
<evidence type="ECO:0000256" key="8">
    <source>
        <dbReference type="ARBA" id="ARBA00049244"/>
    </source>
</evidence>
<name>A0A2N1PV06_9BACT</name>
<evidence type="ECO:0000256" key="1">
    <source>
        <dbReference type="ARBA" id="ARBA00006360"/>
    </source>
</evidence>
<comment type="subunit">
    <text evidence="9">DNA polymerase III contains a core (composed of alpha, epsilon and theta chains) that associates with a tau subunit. This core dimerizes to form the POLIII' complex. PolIII' associates with the gamma complex (composed of gamma, delta, delta', psi and chi chains) and with the beta chain to form the complete DNA polymerase III complex.</text>
</comment>
<dbReference type="NCBIfam" id="NF004046">
    <property type="entry name" value="PRK05563.1"/>
    <property type="match status" value="1"/>
</dbReference>
<dbReference type="EC" id="2.7.7.7" evidence="9"/>
<dbReference type="AlphaFoldDB" id="A0A2N1PV06"/>
<feature type="region of interest" description="Disordered" evidence="10">
    <location>
        <begin position="467"/>
        <end position="491"/>
    </location>
</feature>
<dbReference type="NCBIfam" id="TIGR02397">
    <property type="entry name" value="dnaX_nterm"/>
    <property type="match status" value="1"/>
</dbReference>
<dbReference type="GO" id="GO:0005524">
    <property type="term" value="F:ATP binding"/>
    <property type="evidence" value="ECO:0007669"/>
    <property type="project" value="UniProtKB-KW"/>
</dbReference>
<comment type="similarity">
    <text evidence="1 9">Belongs to the DnaX/STICHEL family.</text>
</comment>
<dbReference type="InterPro" id="IPR048448">
    <property type="entry name" value="DnaX-like_C"/>
</dbReference>
<evidence type="ECO:0000259" key="11">
    <source>
        <dbReference type="SMART" id="SM00382"/>
    </source>
</evidence>
<keyword evidence="5" id="KW-0862">Zinc</keyword>
<dbReference type="Pfam" id="PF12169">
    <property type="entry name" value="DNA_pol3_gamma3"/>
    <property type="match status" value="1"/>
</dbReference>
<evidence type="ECO:0000256" key="7">
    <source>
        <dbReference type="ARBA" id="ARBA00022932"/>
    </source>
</evidence>
<dbReference type="Pfam" id="PF20964">
    <property type="entry name" value="DnaX_C"/>
    <property type="match status" value="1"/>
</dbReference>
<keyword evidence="2 9" id="KW-0235">DNA replication</keyword>
<comment type="function">
    <text evidence="9">DNA polymerase III is a complex, multichain enzyme responsible for most of the replicative synthesis in bacteria. This DNA polymerase also exhibits 3' to 5' exonuclease activity.</text>
</comment>
<comment type="catalytic activity">
    <reaction evidence="8 9">
        <text>DNA(n) + a 2'-deoxyribonucleoside 5'-triphosphate = DNA(n+1) + diphosphate</text>
        <dbReference type="Rhea" id="RHEA:22508"/>
        <dbReference type="Rhea" id="RHEA-COMP:17339"/>
        <dbReference type="Rhea" id="RHEA-COMP:17340"/>
        <dbReference type="ChEBI" id="CHEBI:33019"/>
        <dbReference type="ChEBI" id="CHEBI:61560"/>
        <dbReference type="ChEBI" id="CHEBI:173112"/>
        <dbReference type="EC" id="2.7.7.7"/>
    </reaction>
</comment>
<dbReference type="InterPro" id="IPR003593">
    <property type="entry name" value="AAA+_ATPase"/>
</dbReference>
<dbReference type="PANTHER" id="PTHR11669">
    <property type="entry name" value="REPLICATION FACTOR C / DNA POLYMERASE III GAMMA-TAU SUBUNIT"/>
    <property type="match status" value="1"/>
</dbReference>
<dbReference type="InterPro" id="IPR012763">
    <property type="entry name" value="DNA_pol_III_sug/sutau_N"/>
</dbReference>
<dbReference type="PANTHER" id="PTHR11669:SF0">
    <property type="entry name" value="PROTEIN STICHEL-LIKE 2"/>
    <property type="match status" value="1"/>
</dbReference>
<dbReference type="GO" id="GO:0009360">
    <property type="term" value="C:DNA polymerase III complex"/>
    <property type="evidence" value="ECO:0007669"/>
    <property type="project" value="InterPro"/>
</dbReference>
<evidence type="ECO:0000313" key="13">
    <source>
        <dbReference type="Proteomes" id="UP000233256"/>
    </source>
</evidence>
<dbReference type="SMART" id="SM00382">
    <property type="entry name" value="AAA"/>
    <property type="match status" value="1"/>
</dbReference>
<dbReference type="Gene3D" id="3.40.50.300">
    <property type="entry name" value="P-loop containing nucleotide triphosphate hydrolases"/>
    <property type="match status" value="1"/>
</dbReference>
<evidence type="ECO:0000313" key="12">
    <source>
        <dbReference type="EMBL" id="PKK92173.1"/>
    </source>
</evidence>
<dbReference type="CDD" id="cd00009">
    <property type="entry name" value="AAA"/>
    <property type="match status" value="1"/>
</dbReference>
<dbReference type="GO" id="GO:0006261">
    <property type="term" value="P:DNA-templated DNA replication"/>
    <property type="evidence" value="ECO:0007669"/>
    <property type="project" value="TreeGrafter"/>
</dbReference>
<dbReference type="EMBL" id="PGXC01000001">
    <property type="protein sequence ID" value="PKK92173.1"/>
    <property type="molecule type" value="Genomic_DNA"/>
</dbReference>
<feature type="region of interest" description="Disordered" evidence="10">
    <location>
        <begin position="429"/>
        <end position="451"/>
    </location>
</feature>
<keyword evidence="9" id="KW-0548">Nucleotidyltransferase</keyword>
<sequence>MHFIHLLSGFAATGCPSRLRSTELPKGFFFTERRGALDNSFCLYRRYRPKSFDDLVGQDHIKRTLVNSILSNRFVHAYLFSGPRGTGKTSTARLLAKALNCRELDMTTAEPCGKCPCCEKIDEDNFLDIIEIDAASHTGIANVREEIQAKVGYLPSMGKKKVYIIDEVHMLSTAAFNGLLKTLEEPPSHVVFVLATTEPHKVPPTVSSRCQRFSFRRVSDMALVARLNHICSGEGIAAEEQALAAVARMAGGGARDAISLLDKVISFTGNRITYGDVSQALGIVSEEVQLQVVAAILDGDLATLVDLPATLDCEGFEMVRFAQELVYLAASGLRSLLANPVRNGAAASEAMSRSEPSGPNPFSGFSTGDMVLFIDLMSSALEKVKKAPDPLFQFQVELMRISKSISGKFADQNPAVGRTAFKTDRTLSAEQPAVECSSAKPSLAEPPSADEFDDYCPLPEITEPVRRKESVAVSPPVEIPAPSGLKAEPDSGKRGVVAEGFDGHASGNIRLAADSGITAKPSDGESDRPHTQHTSAGDAGILEAWPKILDTVRKTNPIVHALLKEGKPDSVSNGRLTILFDKTHEFHRKQLTQDQYLVVVEGVLNKIMDSNLKITFSSDAVEVKRGEKGEDDMRRDVMQDPKVRRILSICDGEIIKIIPRD</sequence>
<dbReference type="CDD" id="cd18137">
    <property type="entry name" value="HLD_clamp_pol_III_gamma_tau"/>
    <property type="match status" value="1"/>
</dbReference>
<feature type="region of interest" description="Disordered" evidence="10">
    <location>
        <begin position="516"/>
        <end position="539"/>
    </location>
</feature>
<evidence type="ECO:0000256" key="5">
    <source>
        <dbReference type="ARBA" id="ARBA00022833"/>
    </source>
</evidence>
<comment type="caution">
    <text evidence="12">The sequence shown here is derived from an EMBL/GenBank/DDBJ whole genome shotgun (WGS) entry which is preliminary data.</text>
</comment>
<keyword evidence="6 9" id="KW-0067">ATP-binding</keyword>
<evidence type="ECO:0000256" key="2">
    <source>
        <dbReference type="ARBA" id="ARBA00022705"/>
    </source>
</evidence>
<dbReference type="Proteomes" id="UP000233256">
    <property type="component" value="Unassembled WGS sequence"/>
</dbReference>
<protein>
    <recommendedName>
        <fullName evidence="9">DNA polymerase III subunit gamma/tau</fullName>
        <ecNumber evidence="9">2.7.7.7</ecNumber>
    </recommendedName>
</protein>
<dbReference type="Pfam" id="PF22608">
    <property type="entry name" value="DNAX_ATPase_lid"/>
    <property type="match status" value="1"/>
</dbReference>
<dbReference type="FunFam" id="3.40.50.300:FF:000014">
    <property type="entry name" value="DNA polymerase III subunit gamma/tau"/>
    <property type="match status" value="1"/>
</dbReference>
<proteinExistence type="inferred from homology"/>
<keyword evidence="9" id="KW-0808">Transferase</keyword>
<evidence type="ECO:0000256" key="4">
    <source>
        <dbReference type="ARBA" id="ARBA00022741"/>
    </source>
</evidence>
<evidence type="ECO:0000256" key="10">
    <source>
        <dbReference type="SAM" id="MobiDB-lite"/>
    </source>
</evidence>
<keyword evidence="7 9" id="KW-0239">DNA-directed DNA polymerase</keyword>
<reference evidence="12 13" key="1">
    <citation type="journal article" date="2017" name="ISME J.">
        <title>Potential for microbial H2 and metal transformations associated with novel bacteria and archaea in deep terrestrial subsurface sediments.</title>
        <authorList>
            <person name="Hernsdorf A.W."/>
            <person name="Amano Y."/>
            <person name="Miyakawa K."/>
            <person name="Ise K."/>
            <person name="Suzuki Y."/>
            <person name="Anantharaman K."/>
            <person name="Probst A."/>
            <person name="Burstein D."/>
            <person name="Thomas B.C."/>
            <person name="Banfield J.F."/>
        </authorList>
    </citation>
    <scope>NUCLEOTIDE SEQUENCE [LARGE SCALE GENOMIC DNA]</scope>
    <source>
        <strain evidence="12">HGW-Wallbacteria-1</strain>
    </source>
</reference>
<keyword evidence="3" id="KW-0479">Metal-binding</keyword>
<dbReference type="SUPFAM" id="SSF52540">
    <property type="entry name" value="P-loop containing nucleoside triphosphate hydrolases"/>
    <property type="match status" value="1"/>
</dbReference>
<dbReference type="InterPro" id="IPR027417">
    <property type="entry name" value="P-loop_NTPase"/>
</dbReference>
<evidence type="ECO:0000256" key="9">
    <source>
        <dbReference type="RuleBase" id="RU364063"/>
    </source>
</evidence>
<dbReference type="GO" id="GO:0046872">
    <property type="term" value="F:metal ion binding"/>
    <property type="evidence" value="ECO:0007669"/>
    <property type="project" value="UniProtKB-KW"/>
</dbReference>
<accession>A0A2N1PV06</accession>
<dbReference type="Gene3D" id="1.10.8.60">
    <property type="match status" value="1"/>
</dbReference>
<dbReference type="GO" id="GO:0003887">
    <property type="term" value="F:DNA-directed DNA polymerase activity"/>
    <property type="evidence" value="ECO:0007669"/>
    <property type="project" value="UniProtKB-KW"/>
</dbReference>
<dbReference type="InterPro" id="IPR050238">
    <property type="entry name" value="DNA_Rep/Repair_Clamp_Loader"/>
</dbReference>
<dbReference type="Pfam" id="PF13177">
    <property type="entry name" value="DNA_pol3_delta2"/>
    <property type="match status" value="1"/>
</dbReference>
<dbReference type="FunFam" id="1.10.8.60:FF:000013">
    <property type="entry name" value="DNA polymerase III subunit gamma/tau"/>
    <property type="match status" value="1"/>
</dbReference>
<dbReference type="InterPro" id="IPR045085">
    <property type="entry name" value="HLD_clamp_pol_III_gamma_tau"/>
</dbReference>
<dbReference type="InterPro" id="IPR022754">
    <property type="entry name" value="DNA_pol_III_gamma-3"/>
</dbReference>
<organism evidence="12 13">
    <name type="scientific">Candidatus Wallbacteria bacterium HGW-Wallbacteria-1</name>
    <dbReference type="NCBI Taxonomy" id="2013854"/>
    <lineage>
        <taxon>Bacteria</taxon>
        <taxon>Candidatus Walliibacteriota</taxon>
    </lineage>
</organism>